<keyword evidence="3 5" id="KW-0698">rRNA processing</keyword>
<organism evidence="7 8">
    <name type="scientific">Glossina brevipalpis</name>
    <dbReference type="NCBI Taxonomy" id="37001"/>
    <lineage>
        <taxon>Eukaryota</taxon>
        <taxon>Metazoa</taxon>
        <taxon>Ecdysozoa</taxon>
        <taxon>Arthropoda</taxon>
        <taxon>Hexapoda</taxon>
        <taxon>Insecta</taxon>
        <taxon>Pterygota</taxon>
        <taxon>Neoptera</taxon>
        <taxon>Endopterygota</taxon>
        <taxon>Diptera</taxon>
        <taxon>Brachycera</taxon>
        <taxon>Muscomorpha</taxon>
        <taxon>Hippoboscoidea</taxon>
        <taxon>Glossinidae</taxon>
        <taxon>Glossina</taxon>
    </lineage>
</organism>
<evidence type="ECO:0000256" key="5">
    <source>
        <dbReference type="PIRNR" id="PIRNR015952"/>
    </source>
</evidence>
<feature type="region of interest" description="Disordered" evidence="6">
    <location>
        <begin position="1"/>
        <end position="51"/>
    </location>
</feature>
<dbReference type="Pfam" id="PF03998">
    <property type="entry name" value="Utp11"/>
    <property type="match status" value="1"/>
</dbReference>
<dbReference type="GO" id="GO:0006364">
    <property type="term" value="P:rRNA processing"/>
    <property type="evidence" value="ECO:0007669"/>
    <property type="project" value="UniProtKB-UniRule"/>
</dbReference>
<dbReference type="InterPro" id="IPR007144">
    <property type="entry name" value="SSU_processome_Utp11"/>
</dbReference>
<comment type="function">
    <text evidence="5">Involved in nucleolar processing of pre-18S ribosomal RNA.</text>
</comment>
<reference evidence="7" key="2">
    <citation type="submission" date="2020-05" db="UniProtKB">
        <authorList>
            <consortium name="EnsemblMetazoa"/>
        </authorList>
    </citation>
    <scope>IDENTIFICATION</scope>
    <source>
        <strain evidence="7">IAEA</strain>
    </source>
</reference>
<evidence type="ECO:0000256" key="2">
    <source>
        <dbReference type="ARBA" id="ARBA00008105"/>
    </source>
</evidence>
<keyword evidence="4 5" id="KW-0539">Nucleus</keyword>
<feature type="compositionally biased region" description="Basic and acidic residues" evidence="6">
    <location>
        <begin position="19"/>
        <end position="47"/>
    </location>
</feature>
<dbReference type="PANTHER" id="PTHR12838">
    <property type="entry name" value="U3 SMALL NUCLEOLAR RNA-ASSOCIATED PROTEIN 11"/>
    <property type="match status" value="1"/>
</dbReference>
<dbReference type="VEuPathDB" id="VectorBase:GBRI035504"/>
<sequence>MSSWKKASKSNQKVHRERHQPESRKQLGLLEKKKDYQKRARDAERKTKTLQLLHKRALNKNPDEFYHHMIRSKMSDGEHHEEDKSKKDEHSKDQLALMQTQDLKYLTMKRTIETKKIKRLQSQLHMIDFADTVPNTHIFFVDDDNTPPKGNSIGQSTEFDLAKHLETHPSLLGRKTNRPKLSDLDKINLTELNPDEIKKANLLKQQAYQELTKRIEREKELAIVQQKLQIKKALRQKRLLKPKKIQKGTKDAPPVYEFKYERKK</sequence>
<dbReference type="STRING" id="37001.A0A1A9WX10"/>
<evidence type="ECO:0000256" key="6">
    <source>
        <dbReference type="SAM" id="MobiDB-lite"/>
    </source>
</evidence>
<evidence type="ECO:0000256" key="4">
    <source>
        <dbReference type="ARBA" id="ARBA00023242"/>
    </source>
</evidence>
<protein>
    <recommendedName>
        <fullName evidence="5">U3 small nucleolar RNA-associated protein 11</fullName>
        <shortName evidence="5">U3 snoRNA-associated protein 11</shortName>
    </recommendedName>
</protein>
<reference evidence="8" key="1">
    <citation type="submission" date="2014-03" db="EMBL/GenBank/DDBJ databases">
        <authorList>
            <person name="Aksoy S."/>
            <person name="Warren W."/>
            <person name="Wilson R.K."/>
        </authorList>
    </citation>
    <scope>NUCLEOTIDE SEQUENCE [LARGE SCALE GENOMIC DNA]</scope>
    <source>
        <strain evidence="8">IAEA</strain>
    </source>
</reference>
<dbReference type="GO" id="GO:0032040">
    <property type="term" value="C:small-subunit processome"/>
    <property type="evidence" value="ECO:0007669"/>
    <property type="project" value="UniProtKB-UniRule"/>
</dbReference>
<proteinExistence type="inferred from homology"/>
<dbReference type="Proteomes" id="UP000091820">
    <property type="component" value="Unassembled WGS sequence"/>
</dbReference>
<dbReference type="PIRSF" id="PIRSF015952">
    <property type="entry name" value="U3snoRNP11"/>
    <property type="match status" value="1"/>
</dbReference>
<name>A0A1A9WX10_9MUSC</name>
<comment type="subcellular location">
    <subcellularLocation>
        <location evidence="1 5">Nucleus</location>
        <location evidence="1 5">Nucleolus</location>
    </subcellularLocation>
</comment>
<dbReference type="PANTHER" id="PTHR12838:SF0">
    <property type="entry name" value="U3 SMALL NUCLEOLAR RNA-ASSOCIATED PROTEIN 11-RELATED"/>
    <property type="match status" value="1"/>
</dbReference>
<dbReference type="AlphaFoldDB" id="A0A1A9WX10"/>
<evidence type="ECO:0000313" key="7">
    <source>
        <dbReference type="EnsemblMetazoa" id="GBRI035504-PA"/>
    </source>
</evidence>
<dbReference type="EnsemblMetazoa" id="GBRI035504-RA">
    <property type="protein sequence ID" value="GBRI035504-PA"/>
    <property type="gene ID" value="GBRI035504"/>
</dbReference>
<evidence type="ECO:0000256" key="1">
    <source>
        <dbReference type="ARBA" id="ARBA00004604"/>
    </source>
</evidence>
<feature type="compositionally biased region" description="Basic residues" evidence="6">
    <location>
        <begin position="1"/>
        <end position="18"/>
    </location>
</feature>
<evidence type="ECO:0000313" key="8">
    <source>
        <dbReference type="Proteomes" id="UP000091820"/>
    </source>
</evidence>
<feature type="region of interest" description="Disordered" evidence="6">
    <location>
        <begin position="241"/>
        <end position="264"/>
    </location>
</feature>
<comment type="subunit">
    <text evidence="5">Component of the ribosomal small subunit (SSU) processome.</text>
</comment>
<keyword evidence="8" id="KW-1185">Reference proteome</keyword>
<evidence type="ECO:0000256" key="3">
    <source>
        <dbReference type="ARBA" id="ARBA00022552"/>
    </source>
</evidence>
<comment type="similarity">
    <text evidence="2 5">Belongs to the UTP11 family.</text>
</comment>
<accession>A0A1A9WX10</accession>